<evidence type="ECO:0000256" key="1">
    <source>
        <dbReference type="SAM" id="MobiDB-lite"/>
    </source>
</evidence>
<organism evidence="2 3">
    <name type="scientific">Dendrothele bispora (strain CBS 962.96)</name>
    <dbReference type="NCBI Taxonomy" id="1314807"/>
    <lineage>
        <taxon>Eukaryota</taxon>
        <taxon>Fungi</taxon>
        <taxon>Dikarya</taxon>
        <taxon>Basidiomycota</taxon>
        <taxon>Agaricomycotina</taxon>
        <taxon>Agaricomycetes</taxon>
        <taxon>Agaricomycetidae</taxon>
        <taxon>Agaricales</taxon>
        <taxon>Agaricales incertae sedis</taxon>
        <taxon>Dendrothele</taxon>
    </lineage>
</organism>
<dbReference type="EMBL" id="ML179537">
    <property type="protein sequence ID" value="THU85622.1"/>
    <property type="molecule type" value="Genomic_DNA"/>
</dbReference>
<reference evidence="2 3" key="1">
    <citation type="journal article" date="2019" name="Nat. Ecol. Evol.">
        <title>Megaphylogeny resolves global patterns of mushroom evolution.</title>
        <authorList>
            <person name="Varga T."/>
            <person name="Krizsan K."/>
            <person name="Foldi C."/>
            <person name="Dima B."/>
            <person name="Sanchez-Garcia M."/>
            <person name="Sanchez-Ramirez S."/>
            <person name="Szollosi G.J."/>
            <person name="Szarkandi J.G."/>
            <person name="Papp V."/>
            <person name="Albert L."/>
            <person name="Andreopoulos W."/>
            <person name="Angelini C."/>
            <person name="Antonin V."/>
            <person name="Barry K.W."/>
            <person name="Bougher N.L."/>
            <person name="Buchanan P."/>
            <person name="Buyck B."/>
            <person name="Bense V."/>
            <person name="Catcheside P."/>
            <person name="Chovatia M."/>
            <person name="Cooper J."/>
            <person name="Damon W."/>
            <person name="Desjardin D."/>
            <person name="Finy P."/>
            <person name="Geml J."/>
            <person name="Haridas S."/>
            <person name="Hughes K."/>
            <person name="Justo A."/>
            <person name="Karasinski D."/>
            <person name="Kautmanova I."/>
            <person name="Kiss B."/>
            <person name="Kocsube S."/>
            <person name="Kotiranta H."/>
            <person name="LaButti K.M."/>
            <person name="Lechner B.E."/>
            <person name="Liimatainen K."/>
            <person name="Lipzen A."/>
            <person name="Lukacs Z."/>
            <person name="Mihaltcheva S."/>
            <person name="Morgado L.N."/>
            <person name="Niskanen T."/>
            <person name="Noordeloos M.E."/>
            <person name="Ohm R.A."/>
            <person name="Ortiz-Santana B."/>
            <person name="Ovrebo C."/>
            <person name="Racz N."/>
            <person name="Riley R."/>
            <person name="Savchenko A."/>
            <person name="Shiryaev A."/>
            <person name="Soop K."/>
            <person name="Spirin V."/>
            <person name="Szebenyi C."/>
            <person name="Tomsovsky M."/>
            <person name="Tulloss R.E."/>
            <person name="Uehling J."/>
            <person name="Grigoriev I.V."/>
            <person name="Vagvolgyi C."/>
            <person name="Papp T."/>
            <person name="Martin F.M."/>
            <person name="Miettinen O."/>
            <person name="Hibbett D.S."/>
            <person name="Nagy L.G."/>
        </authorList>
    </citation>
    <scope>NUCLEOTIDE SEQUENCE [LARGE SCALE GENOMIC DNA]</scope>
    <source>
        <strain evidence="2 3">CBS 962.96</strain>
    </source>
</reference>
<sequence length="101" mass="10988">MAINLLSISGGLMVSKHHHAPKDQSVPAAMTVCSWTENELVPMEELTSHFNNKHKHTGKAKSQPVDKGKGKEIVMISDDDESDLQLGGSEKEDTKSDSDSD</sequence>
<proteinExistence type="predicted"/>
<dbReference type="AlphaFoldDB" id="A0A4S8LA00"/>
<dbReference type="Proteomes" id="UP000297245">
    <property type="component" value="Unassembled WGS sequence"/>
</dbReference>
<accession>A0A4S8LA00</accession>
<protein>
    <submittedName>
        <fullName evidence="2">Uncharacterized protein</fullName>
    </submittedName>
</protein>
<evidence type="ECO:0000313" key="3">
    <source>
        <dbReference type="Proteomes" id="UP000297245"/>
    </source>
</evidence>
<feature type="compositionally biased region" description="Basic and acidic residues" evidence="1">
    <location>
        <begin position="89"/>
        <end position="101"/>
    </location>
</feature>
<evidence type="ECO:0000313" key="2">
    <source>
        <dbReference type="EMBL" id="THU85622.1"/>
    </source>
</evidence>
<feature type="region of interest" description="Disordered" evidence="1">
    <location>
        <begin position="48"/>
        <end position="101"/>
    </location>
</feature>
<name>A0A4S8LA00_DENBC</name>
<keyword evidence="3" id="KW-1185">Reference proteome</keyword>
<gene>
    <name evidence="2" type="ORF">K435DRAFT_869093</name>
</gene>